<name>A0A377HGZ6_9BACL</name>
<gene>
    <name evidence="2" type="ORF">NCTC13163_03108</name>
</gene>
<evidence type="ECO:0000256" key="1">
    <source>
        <dbReference type="SAM" id="MobiDB-lite"/>
    </source>
</evidence>
<dbReference type="EMBL" id="UGGP01000002">
    <property type="protein sequence ID" value="STO53128.1"/>
    <property type="molecule type" value="Genomic_DNA"/>
</dbReference>
<reference evidence="2 3" key="1">
    <citation type="submission" date="2018-06" db="EMBL/GenBank/DDBJ databases">
        <authorList>
            <consortium name="Pathogen Informatics"/>
            <person name="Doyle S."/>
        </authorList>
    </citation>
    <scope>NUCLEOTIDE SEQUENCE [LARGE SCALE GENOMIC DNA]</scope>
    <source>
        <strain evidence="2 3">NCTC13163</strain>
    </source>
</reference>
<dbReference type="AlphaFoldDB" id="A0A377HGZ6"/>
<accession>A0A377HGZ6</accession>
<evidence type="ECO:0000313" key="3">
    <source>
        <dbReference type="Proteomes" id="UP000254060"/>
    </source>
</evidence>
<feature type="region of interest" description="Disordered" evidence="1">
    <location>
        <begin position="64"/>
        <end position="86"/>
    </location>
</feature>
<evidence type="ECO:0000313" key="2">
    <source>
        <dbReference type="EMBL" id="STO53128.1"/>
    </source>
</evidence>
<protein>
    <submittedName>
        <fullName evidence="2">Uncharacterized protein</fullName>
    </submittedName>
</protein>
<feature type="compositionally biased region" description="Low complexity" evidence="1">
    <location>
        <begin position="66"/>
        <end position="75"/>
    </location>
</feature>
<feature type="compositionally biased region" description="Polar residues" evidence="1">
    <location>
        <begin position="76"/>
        <end position="86"/>
    </location>
</feature>
<organism evidence="2 3">
    <name type="scientific">Exiguobacterium aurantiacum</name>
    <dbReference type="NCBI Taxonomy" id="33987"/>
    <lineage>
        <taxon>Bacteria</taxon>
        <taxon>Bacillati</taxon>
        <taxon>Bacillota</taxon>
        <taxon>Bacilli</taxon>
        <taxon>Bacillales</taxon>
        <taxon>Bacillales Family XII. Incertae Sedis</taxon>
        <taxon>Exiguobacterium</taxon>
    </lineage>
</organism>
<sequence>MEDVIRKAGGATYFEAIITYPDTKTYIPSHYQYTYTVRGNVVTDSFDNFNPDEVNAALGLTEGEPEPAAAPEATGDVSSVDTNGNGQVTIQEAKDAGFTMPIMSDH</sequence>
<dbReference type="Proteomes" id="UP000254060">
    <property type="component" value="Unassembled WGS sequence"/>
</dbReference>
<proteinExistence type="predicted"/>